<sequence>MVILFVAVNGVLPNPIPQNPTTDPTTTNVQPFTKRRYYFNSWFGHKRAFYFNSWFGHKRREIPLDENKRNAIPMCNLKIIYVPGEKNNIGDIYNNDKTGDNGETDNIGEMW</sequence>
<proteinExistence type="predicted"/>
<name>A0A397IU71_9GLOM</name>
<evidence type="ECO:0000313" key="1">
    <source>
        <dbReference type="EMBL" id="RHZ78272.1"/>
    </source>
</evidence>
<dbReference type="AlphaFoldDB" id="A0A397IU71"/>
<dbReference type="Proteomes" id="UP000266861">
    <property type="component" value="Unassembled WGS sequence"/>
</dbReference>
<accession>A0A397IU71</accession>
<dbReference type="EMBL" id="PQFF01000156">
    <property type="protein sequence ID" value="RHZ78272.1"/>
    <property type="molecule type" value="Genomic_DNA"/>
</dbReference>
<organism evidence="1 2">
    <name type="scientific">Diversispora epigaea</name>
    <dbReference type="NCBI Taxonomy" id="1348612"/>
    <lineage>
        <taxon>Eukaryota</taxon>
        <taxon>Fungi</taxon>
        <taxon>Fungi incertae sedis</taxon>
        <taxon>Mucoromycota</taxon>
        <taxon>Glomeromycotina</taxon>
        <taxon>Glomeromycetes</taxon>
        <taxon>Diversisporales</taxon>
        <taxon>Diversisporaceae</taxon>
        <taxon>Diversispora</taxon>
    </lineage>
</organism>
<keyword evidence="2" id="KW-1185">Reference proteome</keyword>
<gene>
    <name evidence="1" type="ORF">Glove_166g122</name>
</gene>
<protein>
    <submittedName>
        <fullName evidence="1">Uncharacterized protein</fullName>
    </submittedName>
</protein>
<comment type="caution">
    <text evidence="1">The sequence shown here is derived from an EMBL/GenBank/DDBJ whole genome shotgun (WGS) entry which is preliminary data.</text>
</comment>
<evidence type="ECO:0000313" key="2">
    <source>
        <dbReference type="Proteomes" id="UP000266861"/>
    </source>
</evidence>
<reference evidence="1 2" key="1">
    <citation type="submission" date="2018-08" db="EMBL/GenBank/DDBJ databases">
        <title>Genome and evolution of the arbuscular mycorrhizal fungus Diversispora epigaea (formerly Glomus versiforme) and its bacterial endosymbionts.</title>
        <authorList>
            <person name="Sun X."/>
            <person name="Fei Z."/>
            <person name="Harrison M."/>
        </authorList>
    </citation>
    <scope>NUCLEOTIDE SEQUENCE [LARGE SCALE GENOMIC DNA]</scope>
    <source>
        <strain evidence="1 2">IT104</strain>
    </source>
</reference>